<dbReference type="Pfam" id="PF05569">
    <property type="entry name" value="Peptidase_M56"/>
    <property type="match status" value="1"/>
</dbReference>
<dbReference type="InterPro" id="IPR052173">
    <property type="entry name" value="Beta-lactam_resp_regulator"/>
</dbReference>
<evidence type="ECO:0000256" key="2">
    <source>
        <dbReference type="SAM" id="Phobius"/>
    </source>
</evidence>
<proteinExistence type="predicted"/>
<dbReference type="InterPro" id="IPR008756">
    <property type="entry name" value="Peptidase_M56"/>
</dbReference>
<feature type="region of interest" description="Disordered" evidence="1">
    <location>
        <begin position="68"/>
        <end position="89"/>
    </location>
</feature>
<dbReference type="EMBL" id="DVJJ01000099">
    <property type="protein sequence ID" value="HIS65022.1"/>
    <property type="molecule type" value="Genomic_DNA"/>
</dbReference>
<sequence length="1031" mass="112477">MKELLLTSSVLILALAALRFLFRNSISRRLQYGLWLLVVLRLVLPVTLLPASFSVLSGAEALSQRWETPAQTAAVSEPESPETSNPRFEPVELPAVSQTPQPDIPAEPDVPVVTDAASQPEPALPWRQIAYGVWAAGTIAAVLWLVAVNLRFRRQLRTTRRAVPVEGSPLPVYVTDAIVSPCLFGLFRPAVYLTPRALQSEEYLRHVLTHELCHYRHGDHVWALVRSALLALYWFDPLVWLAAVLSRADSELACDEAAIQALGTEQRLAYGRTLVDMVAVRRPSAGILSTATTMTSGKRSLKVRLGRIVKKPKVALPAVVAVVVLAAVCVACTFTGADTVNPDTETVPADAADTATSQVTSTLSQVRNGVETPIEDPDSFLANEIYFDVMVKSSAAPAVPVPDTYYLLTATETPTEGGEPISVREHPIFRLEDGTPVMQHGEQYTALHPELMSRLEAAANRLPSLPVSNPDPKASAHQDVLIDYADDDMVIFHGFFGLFVYDRTADAVTRTLALDTTIGTSQVYTSSERYAEVAVSRDGRVIRVAARSGAAIPETALWIDTASWTGGMGPWSELREPFNGGTETVTTEHAETVSIEIGSGLIGELQLVTGDGAHILFTEVQPTPTSLDEAIQAAVANWCGDKVEPDDYLTEAHWLLGTETAADGTVTAYAYVVYQAFSGDHTAIDPSGISGELPMVFTFQRDENAVLQLTELWEPEEGKGWDPSIQQRFPASLSSAAMAFAAIPQGDHYVLSLYQSCYAQAMAHFYLNSGPGIQLVLEDLMGQLEQTLDQGQPLNVNDTVYRTLCWYGDDTLHYSISQLLDGSITDNRRIILEALLQSIHPGDVEGLTSPNLIGEPTFEDMKEYAAAMAEEFGVEYFAGNRTAEILLWSLDYQIPAMMTQYQEVDRLVATICSTPPEADSTVAYFSAHPVETGMLLSFDAQTNNATLRYCIYAFLRNDSEGLRGAVLCSLLDNLLGGEAIAYDAADAQDYFDHWQETVLQLYAANGEAYVQENLPIGTVLLECMGLLEPAE</sequence>
<accession>A0A9D1F9M6</accession>
<reference evidence="4" key="2">
    <citation type="journal article" date="2021" name="PeerJ">
        <title>Extensive microbial diversity within the chicken gut microbiome revealed by metagenomics and culture.</title>
        <authorList>
            <person name="Gilroy R."/>
            <person name="Ravi A."/>
            <person name="Getino M."/>
            <person name="Pursley I."/>
            <person name="Horton D.L."/>
            <person name="Alikhan N.F."/>
            <person name="Baker D."/>
            <person name="Gharbi K."/>
            <person name="Hall N."/>
            <person name="Watson M."/>
            <person name="Adriaenssens E.M."/>
            <person name="Foster-Nyarko E."/>
            <person name="Jarju S."/>
            <person name="Secka A."/>
            <person name="Antonio M."/>
            <person name="Oren A."/>
            <person name="Chaudhuri R.R."/>
            <person name="La Ragione R."/>
            <person name="Hildebrand F."/>
            <person name="Pallen M.J."/>
        </authorList>
    </citation>
    <scope>NUCLEOTIDE SEQUENCE</scope>
    <source>
        <strain evidence="4">ChiBcec16-1751</strain>
    </source>
</reference>
<keyword evidence="2" id="KW-1133">Transmembrane helix</keyword>
<evidence type="ECO:0000313" key="5">
    <source>
        <dbReference type="Proteomes" id="UP000886741"/>
    </source>
</evidence>
<organism evidence="4 5">
    <name type="scientific">Candidatus Avoscillospira avistercoris</name>
    <dbReference type="NCBI Taxonomy" id="2840707"/>
    <lineage>
        <taxon>Bacteria</taxon>
        <taxon>Bacillati</taxon>
        <taxon>Bacillota</taxon>
        <taxon>Clostridia</taxon>
        <taxon>Eubacteriales</taxon>
        <taxon>Oscillospiraceae</taxon>
        <taxon>Oscillospiraceae incertae sedis</taxon>
        <taxon>Candidatus Avoscillospira</taxon>
    </lineage>
</organism>
<dbReference type="PANTHER" id="PTHR34978:SF3">
    <property type="entry name" value="SLR0241 PROTEIN"/>
    <property type="match status" value="1"/>
</dbReference>
<feature type="transmembrane region" description="Helical" evidence="2">
    <location>
        <begin position="34"/>
        <end position="56"/>
    </location>
</feature>
<comment type="caution">
    <text evidence="4">The sequence shown here is derived from an EMBL/GenBank/DDBJ whole genome shotgun (WGS) entry which is preliminary data.</text>
</comment>
<dbReference type="Proteomes" id="UP000886741">
    <property type="component" value="Unassembled WGS sequence"/>
</dbReference>
<keyword evidence="2" id="KW-0812">Transmembrane</keyword>
<keyword evidence="2" id="KW-0472">Membrane</keyword>
<evidence type="ECO:0000259" key="3">
    <source>
        <dbReference type="Pfam" id="PF05569"/>
    </source>
</evidence>
<feature type="domain" description="Peptidase M56" evidence="3">
    <location>
        <begin position="5"/>
        <end position="305"/>
    </location>
</feature>
<evidence type="ECO:0000313" key="4">
    <source>
        <dbReference type="EMBL" id="HIS65022.1"/>
    </source>
</evidence>
<feature type="transmembrane region" description="Helical" evidence="2">
    <location>
        <begin position="6"/>
        <end position="22"/>
    </location>
</feature>
<dbReference type="AlphaFoldDB" id="A0A9D1F9M6"/>
<name>A0A9D1F9M6_9FIRM</name>
<feature type="transmembrane region" description="Helical" evidence="2">
    <location>
        <begin position="314"/>
        <end position="337"/>
    </location>
</feature>
<dbReference type="PANTHER" id="PTHR34978">
    <property type="entry name" value="POSSIBLE SENSOR-TRANSDUCER PROTEIN BLAR"/>
    <property type="match status" value="1"/>
</dbReference>
<dbReference type="CDD" id="cd07341">
    <property type="entry name" value="M56_BlaR1_MecR1_like"/>
    <property type="match status" value="1"/>
</dbReference>
<gene>
    <name evidence="4" type="ORF">IAA83_06595</name>
</gene>
<feature type="transmembrane region" description="Helical" evidence="2">
    <location>
        <begin position="129"/>
        <end position="152"/>
    </location>
</feature>
<evidence type="ECO:0000256" key="1">
    <source>
        <dbReference type="SAM" id="MobiDB-lite"/>
    </source>
</evidence>
<protein>
    <submittedName>
        <fullName evidence="4">M56 family metallopeptidase</fullName>
    </submittedName>
</protein>
<reference evidence="4" key="1">
    <citation type="submission" date="2020-10" db="EMBL/GenBank/DDBJ databases">
        <authorList>
            <person name="Gilroy R."/>
        </authorList>
    </citation>
    <scope>NUCLEOTIDE SEQUENCE</scope>
    <source>
        <strain evidence="4">ChiBcec16-1751</strain>
    </source>
</reference>